<feature type="domain" description="Primase C-terminal 2" evidence="2">
    <location>
        <begin position="8"/>
        <end position="80"/>
    </location>
</feature>
<dbReference type="Pfam" id="PF08707">
    <property type="entry name" value="PriCT_2"/>
    <property type="match status" value="1"/>
</dbReference>
<protein>
    <submittedName>
        <fullName evidence="4">Uncharacterized protein</fullName>
    </submittedName>
</protein>
<dbReference type="InterPro" id="IPR014819">
    <property type="entry name" value="PriCT_2"/>
</dbReference>
<feature type="domain" description="NrS-1 polymerase-like helicase" evidence="3">
    <location>
        <begin position="565"/>
        <end position="675"/>
    </location>
</feature>
<dbReference type="Gene3D" id="3.40.50.300">
    <property type="entry name" value="P-loop containing nucleotide triphosphate hydrolases"/>
    <property type="match status" value="1"/>
</dbReference>
<comment type="caution">
    <text evidence="4">The sequence shown here is derived from an EMBL/GenBank/DDBJ whole genome shotgun (WGS) entry which is preliminary data.</text>
</comment>
<dbReference type="GO" id="GO:0016817">
    <property type="term" value="F:hydrolase activity, acting on acid anhydrides"/>
    <property type="evidence" value="ECO:0007669"/>
    <property type="project" value="InterPro"/>
</dbReference>
<dbReference type="CDD" id="cd01029">
    <property type="entry name" value="TOPRIM_primases"/>
    <property type="match status" value="1"/>
</dbReference>
<evidence type="ECO:0000313" key="5">
    <source>
        <dbReference type="Proteomes" id="UP000321026"/>
    </source>
</evidence>
<organism evidence="4 5">
    <name type="scientific">Candidatus Dojkabacteria bacterium</name>
    <dbReference type="NCBI Taxonomy" id="2099670"/>
    <lineage>
        <taxon>Bacteria</taxon>
        <taxon>Candidatus Dojkabacteria</taxon>
    </lineage>
</organism>
<dbReference type="Pfam" id="PF19263">
    <property type="entry name" value="DUF5906"/>
    <property type="match status" value="1"/>
</dbReference>
<evidence type="ECO:0000256" key="1">
    <source>
        <dbReference type="SAM" id="MobiDB-lite"/>
    </source>
</evidence>
<accession>A0A5C7JBG2</accession>
<sequence>MQAASLQTAIRALGYVAPDDRDTWIRMGMGLKAEFGDDAYEAWVNWSSSASSYDSKACEASWRSFKSAGKVGIGSLFAEAKAAGFEFAADEVEVSPEVLAARQKKREQEEARAEENRKKAAAAAANRAASQWRMASPDGASPYLERKQVNAESCRFLADGAIIIPMIRYDETPPRLVGKQQINADGSKKFSSGMIKTGAMCRLGDAPSDDDIIFVVEGFATGGSVRAALHYTFPVFICFDAGMLMPGVEILRKLYPNSRIVICADDDYLTGNAGFTKASAAASKFNASVFLPTFSAERRASKSDDSLPMLTDCNDLHVAESLAELGSQLQAFLSAFTDTDSRALSSGEASKENCGPKLESLLQHFALVYGKTDVWDSLNKQLLKKAAFAAFAGAKLAKEWLEHPERKNIDQKDLPLLKGGRAISSKEGIGGDPLLELIDRYVLLYGTETVWDRTARKVVGLGPLRSAYPDLAGRWLESPKRAMVDADNLVFDPAQRSNPETHINMFSGYPLKPKQNIELQNLVLALVGSLCSTERNADEVADWLIKWLAYPLQNPGAKMSTAVLMFGEKQGTGKSLFFDGIMRPIYGEYGTTAGQHQLESNFTDWRSRKTFVLFEEVLGRAERHNYMSTIKHMITGKDMRINPKGLPERVEANHVNAAFLSNERQPLPLDAEDRRFQVIEALAHMDPSFYAQFKDAIKNGACEAFYHYLLNVDLGDFNEHTMPIRTDSKDTVIAFGLPSWEIFYQRWRDGELDAPYCSCLTEELHTIYMRWCERTNEKKLSLTKFSELISGRETKSRKWTHLRNDAAKKMRTVLMVGDNPETSLNQDVQRFRDALEKN</sequence>
<evidence type="ECO:0000313" key="4">
    <source>
        <dbReference type="EMBL" id="TXG78920.1"/>
    </source>
</evidence>
<proteinExistence type="predicted"/>
<dbReference type="EMBL" id="SSDS01000002">
    <property type="protein sequence ID" value="TXG78920.1"/>
    <property type="molecule type" value="Genomic_DNA"/>
</dbReference>
<evidence type="ECO:0000259" key="3">
    <source>
        <dbReference type="Pfam" id="PF19263"/>
    </source>
</evidence>
<feature type="compositionally biased region" description="Basic and acidic residues" evidence="1">
    <location>
        <begin position="106"/>
        <end position="118"/>
    </location>
</feature>
<dbReference type="Proteomes" id="UP000321026">
    <property type="component" value="Unassembled WGS sequence"/>
</dbReference>
<evidence type="ECO:0000259" key="2">
    <source>
        <dbReference type="Pfam" id="PF08707"/>
    </source>
</evidence>
<feature type="region of interest" description="Disordered" evidence="1">
    <location>
        <begin position="103"/>
        <end position="122"/>
    </location>
</feature>
<name>A0A5C7JBG2_9BACT</name>
<gene>
    <name evidence="4" type="ORF">E6Q11_00075</name>
</gene>
<dbReference type="InterPro" id="IPR027417">
    <property type="entry name" value="P-loop_NTPase"/>
</dbReference>
<dbReference type="AlphaFoldDB" id="A0A5C7JBG2"/>
<dbReference type="InterPro" id="IPR034154">
    <property type="entry name" value="TOPRIM_DnaG/twinkle"/>
</dbReference>
<dbReference type="InterPro" id="IPR045455">
    <property type="entry name" value="NrS-1_pol-like_helicase"/>
</dbReference>
<reference evidence="4 5" key="1">
    <citation type="submission" date="2018-09" db="EMBL/GenBank/DDBJ databases">
        <title>Metagenome Assembled Genomes from an Advanced Water Purification Facility.</title>
        <authorList>
            <person name="Stamps B.W."/>
            <person name="Spear J.R."/>
        </authorList>
    </citation>
    <scope>NUCLEOTIDE SEQUENCE [LARGE SCALE GENOMIC DNA]</scope>
    <source>
        <strain evidence="4">Bin_63_2</strain>
    </source>
</reference>